<feature type="compositionally biased region" description="Basic and acidic residues" evidence="1">
    <location>
        <begin position="1"/>
        <end position="32"/>
    </location>
</feature>
<sequence>MNDKTEPEKERRRNGDRRRVDDPVYAGPERRKGDRRRTGR</sequence>
<organism evidence="2 3">
    <name type="scientific">Stakelama saccharophila</name>
    <dbReference type="NCBI Taxonomy" id="3075605"/>
    <lineage>
        <taxon>Bacteria</taxon>
        <taxon>Pseudomonadati</taxon>
        <taxon>Pseudomonadota</taxon>
        <taxon>Alphaproteobacteria</taxon>
        <taxon>Sphingomonadales</taxon>
        <taxon>Sphingomonadaceae</taxon>
        <taxon>Stakelama</taxon>
    </lineage>
</organism>
<evidence type="ECO:0000256" key="1">
    <source>
        <dbReference type="SAM" id="MobiDB-lite"/>
    </source>
</evidence>
<reference evidence="2 3" key="1">
    <citation type="submission" date="2023-09" db="EMBL/GenBank/DDBJ databases">
        <authorList>
            <person name="Rey-Velasco X."/>
        </authorList>
    </citation>
    <scope>NUCLEOTIDE SEQUENCE [LARGE SCALE GENOMIC DNA]</scope>
    <source>
        <strain evidence="2 3">W311</strain>
    </source>
</reference>
<feature type="region of interest" description="Disordered" evidence="1">
    <location>
        <begin position="1"/>
        <end position="40"/>
    </location>
</feature>
<accession>A0ABZ0BAH3</accession>
<protein>
    <recommendedName>
        <fullName evidence="4">30S ribosomal protein S5</fullName>
    </recommendedName>
</protein>
<keyword evidence="3" id="KW-1185">Reference proteome</keyword>
<dbReference type="RefSeq" id="WP_313916870.1">
    <property type="nucleotide sequence ID" value="NZ_CP135076.1"/>
</dbReference>
<dbReference type="EMBL" id="CP135076">
    <property type="protein sequence ID" value="WNO54412.1"/>
    <property type="molecule type" value="Genomic_DNA"/>
</dbReference>
<gene>
    <name evidence="2" type="ORF">RPR59_03925</name>
</gene>
<evidence type="ECO:0008006" key="4">
    <source>
        <dbReference type="Google" id="ProtNLM"/>
    </source>
</evidence>
<name>A0ABZ0BAH3_9SPHN</name>
<evidence type="ECO:0000313" key="2">
    <source>
        <dbReference type="EMBL" id="WNO54412.1"/>
    </source>
</evidence>
<dbReference type="Proteomes" id="UP001302249">
    <property type="component" value="Chromosome"/>
</dbReference>
<evidence type="ECO:0000313" key="3">
    <source>
        <dbReference type="Proteomes" id="UP001302249"/>
    </source>
</evidence>
<proteinExistence type="predicted"/>